<keyword evidence="5 12" id="KW-0813">Transport</keyword>
<dbReference type="NCBIfam" id="TIGR03141">
    <property type="entry name" value="cytochro_ccmD"/>
    <property type="match status" value="1"/>
</dbReference>
<keyword evidence="10 12" id="KW-1133">Transmembrane helix</keyword>
<dbReference type="GO" id="GO:0005886">
    <property type="term" value="C:plasma membrane"/>
    <property type="evidence" value="ECO:0007669"/>
    <property type="project" value="UniProtKB-SubCell"/>
</dbReference>
<evidence type="ECO:0000256" key="7">
    <source>
        <dbReference type="ARBA" id="ARBA00022519"/>
    </source>
</evidence>
<comment type="function">
    <text evidence="1 12">Required for the export of heme to the periplasm for the biogenesis of c-type cytochromes.</text>
</comment>
<dbReference type="InterPro" id="IPR007078">
    <property type="entry name" value="Haem_export_protD_CcmD"/>
</dbReference>
<keyword evidence="6 12" id="KW-1003">Cell membrane</keyword>
<keyword evidence="14" id="KW-1185">Reference proteome</keyword>
<evidence type="ECO:0000256" key="10">
    <source>
        <dbReference type="ARBA" id="ARBA00022989"/>
    </source>
</evidence>
<dbReference type="GO" id="GO:0017004">
    <property type="term" value="P:cytochrome complex assembly"/>
    <property type="evidence" value="ECO:0007669"/>
    <property type="project" value="UniProtKB-KW"/>
</dbReference>
<evidence type="ECO:0000256" key="4">
    <source>
        <dbReference type="ARBA" id="ARBA00016461"/>
    </source>
</evidence>
<dbReference type="RefSeq" id="WP_114186102.1">
    <property type="nucleotide sequence ID" value="NZ_BJYU01000067.1"/>
</dbReference>
<dbReference type="Proteomes" id="UP000321085">
    <property type="component" value="Unassembled WGS sequence"/>
</dbReference>
<keyword evidence="7 12" id="KW-0997">Cell inner membrane</keyword>
<dbReference type="AlphaFoldDB" id="A0A512BX68"/>
<comment type="similarity">
    <text evidence="3 12">Belongs to the CcmD/CycX/HelD family.</text>
</comment>
<sequence>MTHGFFIVTSYAVTALVVAGLILRAVIDHRIQTRALAELEARGVGRRSRRG</sequence>
<evidence type="ECO:0000256" key="12">
    <source>
        <dbReference type="RuleBase" id="RU363101"/>
    </source>
</evidence>
<evidence type="ECO:0000256" key="3">
    <source>
        <dbReference type="ARBA" id="ARBA00008741"/>
    </source>
</evidence>
<evidence type="ECO:0000256" key="8">
    <source>
        <dbReference type="ARBA" id="ARBA00022692"/>
    </source>
</evidence>
<accession>A0A512BX68</accession>
<evidence type="ECO:0000313" key="13">
    <source>
        <dbReference type="EMBL" id="GEO16549.1"/>
    </source>
</evidence>
<evidence type="ECO:0000256" key="1">
    <source>
        <dbReference type="ARBA" id="ARBA00002442"/>
    </source>
</evidence>
<dbReference type="GO" id="GO:0015886">
    <property type="term" value="P:heme transport"/>
    <property type="evidence" value="ECO:0007669"/>
    <property type="project" value="InterPro"/>
</dbReference>
<protein>
    <recommendedName>
        <fullName evidence="4 12">Heme exporter protein D</fullName>
    </recommendedName>
</protein>
<organism evidence="13 14">
    <name type="scientific">Microvirga aerophila</name>
    <dbReference type="NCBI Taxonomy" id="670291"/>
    <lineage>
        <taxon>Bacteria</taxon>
        <taxon>Pseudomonadati</taxon>
        <taxon>Pseudomonadota</taxon>
        <taxon>Alphaproteobacteria</taxon>
        <taxon>Hyphomicrobiales</taxon>
        <taxon>Methylobacteriaceae</taxon>
        <taxon>Microvirga</taxon>
    </lineage>
</organism>
<keyword evidence="11 12" id="KW-0472">Membrane</keyword>
<evidence type="ECO:0000313" key="14">
    <source>
        <dbReference type="Proteomes" id="UP000321085"/>
    </source>
</evidence>
<evidence type="ECO:0000256" key="9">
    <source>
        <dbReference type="ARBA" id="ARBA00022748"/>
    </source>
</evidence>
<evidence type="ECO:0000256" key="6">
    <source>
        <dbReference type="ARBA" id="ARBA00022475"/>
    </source>
</evidence>
<evidence type="ECO:0000256" key="5">
    <source>
        <dbReference type="ARBA" id="ARBA00022448"/>
    </source>
</evidence>
<dbReference type="OrthoDB" id="7868669at2"/>
<name>A0A512BX68_9HYPH</name>
<evidence type="ECO:0000256" key="2">
    <source>
        <dbReference type="ARBA" id="ARBA00004377"/>
    </source>
</evidence>
<proteinExistence type="inferred from homology"/>
<comment type="subcellular location">
    <subcellularLocation>
        <location evidence="2 12">Cell inner membrane</location>
        <topology evidence="2 12">Single-pass membrane protein</topology>
    </subcellularLocation>
</comment>
<keyword evidence="8 12" id="KW-0812">Transmembrane</keyword>
<evidence type="ECO:0000256" key="11">
    <source>
        <dbReference type="ARBA" id="ARBA00023136"/>
    </source>
</evidence>
<dbReference type="Pfam" id="PF04995">
    <property type="entry name" value="CcmD"/>
    <property type="match status" value="1"/>
</dbReference>
<dbReference type="EMBL" id="BJYU01000067">
    <property type="protein sequence ID" value="GEO16549.1"/>
    <property type="molecule type" value="Genomic_DNA"/>
</dbReference>
<reference evidence="13 14" key="1">
    <citation type="submission" date="2019-07" db="EMBL/GenBank/DDBJ databases">
        <title>Whole genome shotgun sequence of Microvirga aerophila NBRC 106136.</title>
        <authorList>
            <person name="Hosoyama A."/>
            <person name="Uohara A."/>
            <person name="Ohji S."/>
            <person name="Ichikawa N."/>
        </authorList>
    </citation>
    <scope>NUCLEOTIDE SEQUENCE [LARGE SCALE GENOMIC DNA]</scope>
    <source>
        <strain evidence="13 14">NBRC 106136</strain>
    </source>
</reference>
<feature type="transmembrane region" description="Helical" evidence="12">
    <location>
        <begin position="6"/>
        <end position="27"/>
    </location>
</feature>
<comment type="caution">
    <text evidence="13">The sequence shown here is derived from an EMBL/GenBank/DDBJ whole genome shotgun (WGS) entry which is preliminary data.</text>
</comment>
<gene>
    <name evidence="13" type="ORF">MAE02_42450</name>
</gene>
<keyword evidence="9 12" id="KW-0201">Cytochrome c-type biogenesis</keyword>